<evidence type="ECO:0000313" key="3">
    <source>
        <dbReference type="Proteomes" id="UP000478052"/>
    </source>
</evidence>
<evidence type="ECO:0000313" key="2">
    <source>
        <dbReference type="EMBL" id="KAF0722906.1"/>
    </source>
</evidence>
<proteinExistence type="predicted"/>
<dbReference type="GO" id="GO:0046983">
    <property type="term" value="F:protein dimerization activity"/>
    <property type="evidence" value="ECO:0007669"/>
    <property type="project" value="InterPro"/>
</dbReference>
<feature type="domain" description="HAT C-terminal dimerisation" evidence="1">
    <location>
        <begin position="34"/>
        <end position="87"/>
    </location>
</feature>
<dbReference type="AlphaFoldDB" id="A0A6G0W9P6"/>
<keyword evidence="3" id="KW-1185">Reference proteome</keyword>
<evidence type="ECO:0000259" key="1">
    <source>
        <dbReference type="Pfam" id="PF05699"/>
    </source>
</evidence>
<reference evidence="2 3" key="1">
    <citation type="submission" date="2019-08" db="EMBL/GenBank/DDBJ databases">
        <title>Whole genome of Aphis craccivora.</title>
        <authorList>
            <person name="Voronova N.V."/>
            <person name="Shulinski R.S."/>
            <person name="Bandarenka Y.V."/>
            <person name="Zhorov D.G."/>
            <person name="Warner D."/>
        </authorList>
    </citation>
    <scope>NUCLEOTIDE SEQUENCE [LARGE SCALE GENOMIC DNA]</scope>
    <source>
        <strain evidence="2">180601</strain>
        <tissue evidence="2">Whole Body</tissue>
    </source>
</reference>
<dbReference type="EMBL" id="VUJU01009021">
    <property type="protein sequence ID" value="KAF0722906.1"/>
    <property type="molecule type" value="Genomic_DNA"/>
</dbReference>
<dbReference type="InterPro" id="IPR008906">
    <property type="entry name" value="HATC_C_dom"/>
</dbReference>
<organism evidence="2 3">
    <name type="scientific">Aphis craccivora</name>
    <name type="common">Cowpea aphid</name>
    <dbReference type="NCBI Taxonomy" id="307492"/>
    <lineage>
        <taxon>Eukaryota</taxon>
        <taxon>Metazoa</taxon>
        <taxon>Ecdysozoa</taxon>
        <taxon>Arthropoda</taxon>
        <taxon>Hexapoda</taxon>
        <taxon>Insecta</taxon>
        <taxon>Pterygota</taxon>
        <taxon>Neoptera</taxon>
        <taxon>Paraneoptera</taxon>
        <taxon>Hemiptera</taxon>
        <taxon>Sternorrhyncha</taxon>
        <taxon>Aphidomorpha</taxon>
        <taxon>Aphidoidea</taxon>
        <taxon>Aphididae</taxon>
        <taxon>Aphidini</taxon>
        <taxon>Aphis</taxon>
        <taxon>Aphis</taxon>
    </lineage>
</organism>
<accession>A0A6G0W9P6</accession>
<dbReference type="Pfam" id="PF05699">
    <property type="entry name" value="Dimer_Tnp_hAT"/>
    <property type="match status" value="1"/>
</dbReference>
<gene>
    <name evidence="2" type="ORF">FWK35_00022844</name>
</gene>
<dbReference type="InterPro" id="IPR012337">
    <property type="entry name" value="RNaseH-like_sf"/>
</dbReference>
<protein>
    <submittedName>
        <fullName evidence="2">Dimer Tnp hAT domain-containing protein</fullName>
    </submittedName>
</protein>
<dbReference type="OrthoDB" id="6630833at2759"/>
<dbReference type="SUPFAM" id="SSF53098">
    <property type="entry name" value="Ribonuclease H-like"/>
    <property type="match status" value="1"/>
</dbReference>
<comment type="caution">
    <text evidence="2">The sequence shown here is derived from an EMBL/GenBank/DDBJ whole genome shotgun (WGS) entry which is preliminary data.</text>
</comment>
<name>A0A6G0W9P6_APHCR</name>
<sequence>MDSVGEKRKENINLASVQALSYLDCNKKDLSLLDNFPIVKQVFFKYNTSLPSSAPVERLFSSGSQILTPRRNRLNDSLFEMLLCCRNQNI</sequence>
<dbReference type="Proteomes" id="UP000478052">
    <property type="component" value="Unassembled WGS sequence"/>
</dbReference>